<dbReference type="GO" id="GO:0006368">
    <property type="term" value="P:transcription elongation by RNA polymerase II"/>
    <property type="evidence" value="ECO:0007669"/>
    <property type="project" value="TreeGrafter"/>
</dbReference>
<dbReference type="EnsemblMetazoa" id="CJA13583.1">
    <property type="protein sequence ID" value="CJA13583.1"/>
    <property type="gene ID" value="WBGene00132787"/>
</dbReference>
<dbReference type="PANTHER" id="PTHR14027">
    <property type="entry name" value="RNA POLYMERASE-ASSOCIATED PROTEIN CTR9"/>
    <property type="match status" value="1"/>
</dbReference>
<dbReference type="Pfam" id="PF13181">
    <property type="entry name" value="TPR_8"/>
    <property type="match status" value="2"/>
</dbReference>
<feature type="region of interest" description="Disordered" evidence="5">
    <location>
        <begin position="936"/>
        <end position="1149"/>
    </location>
</feature>
<dbReference type="SUPFAM" id="SSF48452">
    <property type="entry name" value="TPR-like"/>
    <property type="match status" value="3"/>
</dbReference>
<keyword evidence="1" id="KW-0677">Repeat</keyword>
<feature type="compositionally biased region" description="Basic and acidic residues" evidence="5">
    <location>
        <begin position="994"/>
        <end position="1005"/>
    </location>
</feature>
<evidence type="ECO:0000256" key="4">
    <source>
        <dbReference type="SAM" id="Coils"/>
    </source>
</evidence>
<name>A0A8R1DXQ6_CAEJA</name>
<dbReference type="PROSITE" id="PS50005">
    <property type="entry name" value="TPR"/>
    <property type="match status" value="3"/>
</dbReference>
<keyword evidence="4" id="KW-0175">Coiled coil</keyword>
<reference evidence="6" key="2">
    <citation type="submission" date="2022-06" db="UniProtKB">
        <authorList>
            <consortium name="EnsemblMetazoa"/>
        </authorList>
    </citation>
    <scope>IDENTIFICATION</scope>
    <source>
        <strain evidence="6">DF5081</strain>
    </source>
</reference>
<dbReference type="InterPro" id="IPR031101">
    <property type="entry name" value="Ctr9"/>
</dbReference>
<dbReference type="GO" id="GO:0000993">
    <property type="term" value="F:RNA polymerase II complex binding"/>
    <property type="evidence" value="ECO:0007669"/>
    <property type="project" value="TreeGrafter"/>
</dbReference>
<protein>
    <submittedName>
        <fullName evidence="6">TPR_REGION domain-containing protein</fullName>
    </submittedName>
</protein>
<evidence type="ECO:0000256" key="1">
    <source>
        <dbReference type="ARBA" id="ARBA00022737"/>
    </source>
</evidence>
<feature type="compositionally biased region" description="Basic residues" evidence="5">
    <location>
        <begin position="976"/>
        <end position="993"/>
    </location>
</feature>
<keyword evidence="2 3" id="KW-0802">TPR repeat</keyword>
<dbReference type="InterPro" id="IPR013105">
    <property type="entry name" value="TPR_2"/>
</dbReference>
<feature type="coiled-coil region" evidence="4">
    <location>
        <begin position="852"/>
        <end position="912"/>
    </location>
</feature>
<feature type="compositionally biased region" description="Basic and acidic residues" evidence="5">
    <location>
        <begin position="1012"/>
        <end position="1025"/>
    </location>
</feature>
<evidence type="ECO:0000256" key="5">
    <source>
        <dbReference type="SAM" id="MobiDB-lite"/>
    </source>
</evidence>
<dbReference type="InterPro" id="IPR011990">
    <property type="entry name" value="TPR-like_helical_dom_sf"/>
</dbReference>
<dbReference type="GO" id="GO:0016593">
    <property type="term" value="C:Cdc73/Paf1 complex"/>
    <property type="evidence" value="ECO:0007669"/>
    <property type="project" value="TreeGrafter"/>
</dbReference>
<feature type="repeat" description="TPR" evidence="3">
    <location>
        <begin position="356"/>
        <end position="389"/>
    </location>
</feature>
<evidence type="ECO:0000256" key="3">
    <source>
        <dbReference type="PROSITE-ProRule" id="PRU00339"/>
    </source>
</evidence>
<dbReference type="Proteomes" id="UP000005237">
    <property type="component" value="Unassembled WGS sequence"/>
</dbReference>
<proteinExistence type="predicted"/>
<organism evidence="6 7">
    <name type="scientific">Caenorhabditis japonica</name>
    <dbReference type="NCBI Taxonomy" id="281687"/>
    <lineage>
        <taxon>Eukaryota</taxon>
        <taxon>Metazoa</taxon>
        <taxon>Ecdysozoa</taxon>
        <taxon>Nematoda</taxon>
        <taxon>Chromadorea</taxon>
        <taxon>Rhabditida</taxon>
        <taxon>Rhabditina</taxon>
        <taxon>Rhabditomorpha</taxon>
        <taxon>Rhabditoidea</taxon>
        <taxon>Rhabditidae</taxon>
        <taxon>Peloderinae</taxon>
        <taxon>Caenorhabditis</taxon>
    </lineage>
</organism>
<dbReference type="SMART" id="SM00028">
    <property type="entry name" value="TPR"/>
    <property type="match status" value="11"/>
</dbReference>
<dbReference type="InterPro" id="IPR019734">
    <property type="entry name" value="TPR_rpt"/>
</dbReference>
<evidence type="ECO:0000256" key="2">
    <source>
        <dbReference type="ARBA" id="ARBA00022803"/>
    </source>
</evidence>
<evidence type="ECO:0000313" key="6">
    <source>
        <dbReference type="EnsemblMetazoa" id="CJA13583.1"/>
    </source>
</evidence>
<accession>A0A8R1DXQ6</accession>
<dbReference type="PANTHER" id="PTHR14027:SF2">
    <property type="entry name" value="RNA POLYMERASE-ASSOCIATED PROTEIN CTR9 HOMOLOG"/>
    <property type="match status" value="1"/>
</dbReference>
<dbReference type="Pfam" id="PF07719">
    <property type="entry name" value="TPR_2"/>
    <property type="match status" value="1"/>
</dbReference>
<sequence length="1149" mass="132250">MMDESMEELVETKTIAIPLKDSTEDEVIEINCAELPNGEEVLSILEAEEAKLSYWIEVALEYYRHNRLEPFMMILEAAGSRAGLEYNGVKQDQMRALDILAAYWMTQGYREKAKEKRTDFFSKATVLFNTADKIAMYEWSHLTVRAWFYLFEREKSTNKYELADQQFNYVVKTYPQNVLSLVGKAVIAFNKKDYKTALYYYRKAIRQRRHSIADLRVGIGYCYAKMGLTEKAKIAFERALELEHSNVSAMCGLAIILLNTLDPHSFKMAITLFGKAYNMQPDNPVVLVHLANHFFFKGEIERASTLAWHAAQYTECEPIKAEAFFQLGRAKHIGGLYEQAYRMYYQARQANNGEHTLAHYGLGQMLIHRGEYDEAIKCFEVVHQRLPNNTDTMKILGSLYAHVQFTDQNQINDARQKGREVLTKYLAVHNDDYEASIDLAQLLESYDPKRSLELYESAIMLLDTLENIQPQPEMLNNVGALYMSMKQFDKAEHCFKKAQERLEELLSTQMDAHLLERRTMPERSHLLTIRYNLARCLEHLCRTAEAEQMYKDIVAECPGYIDGYLRLGCITRDRHQVYESSLWLKNGVQFDQSNPVVWTLIGNLHFAKSEWMPAQKKFELILSKIYNNKNPDPYSLVALGNVWFEQLLNPSRKKEDEKKYIDRALQMYQKALKLQPKNMYAANGIGCVLAYKRNWNDARDVFSQVRESTSDFYDVWLNIAHVAMEREQWMPAVQMYASSMKKFRKENDPTLLHYLGKAYYRAGMLSEAKEVLEKAMIEQMDNTQLKFNYAIVMKKAAKEVLRGQKMSSEQVKAAIDDLSFAEKIFLYISKTEERQSNPNGLRISRTICSDEARNCKDLLTQANHKLAAAQSQDEEERRLLAKQEQELQALKNKMMEEARQREQEELDKKVREKNLRSSFIDMTKDILKLPEIVEEKRRGGGGRKRKNEDGEEFVNDSSDAGNWEEGEVGEDGERRERRKKDKSSKKASRKRRERRDSDGSDSNRKAERKRKRQEERERKAQEKLSAKQSSKIKSRAFLSSSESSDDDKPKKAADSSDDEETTMAPADEFDSPVASDDSERETTTRKKKKKAVVDSDESGSGAGSDSDRPIIGGSDNDEAPPAARSGGNSSDSDAGPPKRSSPRSEEDSD</sequence>
<dbReference type="AlphaFoldDB" id="A0A8R1DXQ6"/>
<feature type="repeat" description="TPR" evidence="3">
    <location>
        <begin position="472"/>
        <end position="505"/>
    </location>
</feature>
<dbReference type="Gene3D" id="1.25.40.10">
    <property type="entry name" value="Tetratricopeptide repeat domain"/>
    <property type="match status" value="3"/>
</dbReference>
<feature type="repeat" description="TPR" evidence="3">
    <location>
        <begin position="213"/>
        <end position="246"/>
    </location>
</feature>
<dbReference type="FunFam" id="1.25.40.10:FF:001926">
    <property type="entry name" value="RNA polymerase-associated protein CTR9"/>
    <property type="match status" value="1"/>
</dbReference>
<reference evidence="7" key="1">
    <citation type="submission" date="2010-08" db="EMBL/GenBank/DDBJ databases">
        <authorList>
            <consortium name="Caenorhabditis japonica Sequencing Consortium"/>
            <person name="Wilson R.K."/>
        </authorList>
    </citation>
    <scope>NUCLEOTIDE SEQUENCE [LARGE SCALE GENOMIC DNA]</scope>
    <source>
        <strain evidence="7">DF5081</strain>
    </source>
</reference>
<keyword evidence="7" id="KW-1185">Reference proteome</keyword>
<dbReference type="Pfam" id="PF13432">
    <property type="entry name" value="TPR_16"/>
    <property type="match status" value="1"/>
</dbReference>
<evidence type="ECO:0000313" key="7">
    <source>
        <dbReference type="Proteomes" id="UP000005237"/>
    </source>
</evidence>
<dbReference type="GO" id="GO:0006355">
    <property type="term" value="P:regulation of DNA-templated transcription"/>
    <property type="evidence" value="ECO:0007669"/>
    <property type="project" value="InterPro"/>
</dbReference>